<dbReference type="GO" id="GO:0005840">
    <property type="term" value="C:ribosome"/>
    <property type="evidence" value="ECO:0007669"/>
    <property type="project" value="UniProtKB-KW"/>
</dbReference>
<reference evidence="6" key="1">
    <citation type="journal article" date="2014" name="Genome Biol. Evol.">
        <title>Pangenome evidence for extensive interdomain horizontal transfer affecting lineage core and shell genes in uncultured planktonic thaumarchaeota and euryarchaeota.</title>
        <authorList>
            <person name="Deschamps P."/>
            <person name="Zivanovic Y."/>
            <person name="Moreira D."/>
            <person name="Rodriguez-Valera F."/>
            <person name="Lopez-Garcia P."/>
        </authorList>
    </citation>
    <scope>NUCLEOTIDE SEQUENCE</scope>
</reference>
<evidence type="ECO:0000256" key="3">
    <source>
        <dbReference type="ARBA" id="ARBA00023274"/>
    </source>
</evidence>
<keyword evidence="3 4" id="KW-0687">Ribonucleoprotein</keyword>
<dbReference type="Gene3D" id="1.10.287.310">
    <property type="match status" value="1"/>
</dbReference>
<dbReference type="EMBL" id="KF901075">
    <property type="protein sequence ID" value="AIF17205.1"/>
    <property type="molecule type" value="Genomic_DNA"/>
</dbReference>
<evidence type="ECO:0000256" key="4">
    <source>
        <dbReference type="HAMAP-Rule" id="MF_00374"/>
    </source>
</evidence>
<keyword evidence="2 4" id="KW-0689">Ribosomal protein</keyword>
<proteinExistence type="inferred from homology"/>
<organism evidence="6">
    <name type="scientific">uncultured marine thaumarchaeote KM3_76_D06</name>
    <dbReference type="NCBI Taxonomy" id="1456284"/>
    <lineage>
        <taxon>Archaea</taxon>
        <taxon>Nitrososphaerota</taxon>
        <taxon>environmental samples</taxon>
    </lineage>
</organism>
<sequence>MASLKNKTIREFNKKDLQDRLEQMRTDLSKLRLESKKGTLRKESGKLKKERKNIARVLTRLNELDRK</sequence>
<dbReference type="GO" id="GO:1990904">
    <property type="term" value="C:ribonucleoprotein complex"/>
    <property type="evidence" value="ECO:0007669"/>
    <property type="project" value="UniProtKB-KW"/>
</dbReference>
<keyword evidence="5" id="KW-0175">Coiled coil</keyword>
<accession>A0A075HPI8</accession>
<evidence type="ECO:0000313" key="6">
    <source>
        <dbReference type="EMBL" id="AIF17205.1"/>
    </source>
</evidence>
<protein>
    <recommendedName>
        <fullName evidence="4">Large ribosomal subunit protein uL29</fullName>
    </recommendedName>
</protein>
<name>A0A075HPI8_9ARCH</name>
<dbReference type="GO" id="GO:0003735">
    <property type="term" value="F:structural constituent of ribosome"/>
    <property type="evidence" value="ECO:0007669"/>
    <property type="project" value="InterPro"/>
</dbReference>
<gene>
    <name evidence="6" type="primary">RP-L29</name>
    <name evidence="4" type="synonym">rpl29</name>
    <name evidence="6" type="synonym">rpmC</name>
</gene>
<dbReference type="InterPro" id="IPR001854">
    <property type="entry name" value="Ribosomal_uL29"/>
</dbReference>
<evidence type="ECO:0000256" key="2">
    <source>
        <dbReference type="ARBA" id="ARBA00022980"/>
    </source>
</evidence>
<feature type="coiled-coil region" evidence="5">
    <location>
        <begin position="14"/>
        <end position="67"/>
    </location>
</feature>
<evidence type="ECO:0000256" key="1">
    <source>
        <dbReference type="ARBA" id="ARBA00009254"/>
    </source>
</evidence>
<dbReference type="GO" id="GO:0006412">
    <property type="term" value="P:translation"/>
    <property type="evidence" value="ECO:0007669"/>
    <property type="project" value="UniProtKB-UniRule"/>
</dbReference>
<evidence type="ECO:0000256" key="5">
    <source>
        <dbReference type="SAM" id="Coils"/>
    </source>
</evidence>
<dbReference type="InterPro" id="IPR036049">
    <property type="entry name" value="Ribosomal_uL29_sf"/>
</dbReference>
<dbReference type="Pfam" id="PF00831">
    <property type="entry name" value="Ribosomal_L29"/>
    <property type="match status" value="1"/>
</dbReference>
<dbReference type="HAMAP" id="MF_00374">
    <property type="entry name" value="Ribosomal_uL29"/>
    <property type="match status" value="1"/>
</dbReference>
<dbReference type="NCBIfam" id="TIGR00012">
    <property type="entry name" value="L29"/>
    <property type="match status" value="1"/>
</dbReference>
<comment type="similarity">
    <text evidence="1 4">Belongs to the universal ribosomal protein uL29 family.</text>
</comment>
<dbReference type="SUPFAM" id="SSF46561">
    <property type="entry name" value="Ribosomal protein L29 (L29p)"/>
    <property type="match status" value="1"/>
</dbReference>
<dbReference type="AlphaFoldDB" id="A0A075HPI8"/>